<evidence type="ECO:0000256" key="1">
    <source>
        <dbReference type="ARBA" id="ARBA00022630"/>
    </source>
</evidence>
<dbReference type="SUPFAM" id="SSF52218">
    <property type="entry name" value="Flavoproteins"/>
    <property type="match status" value="1"/>
</dbReference>
<evidence type="ECO:0000259" key="3">
    <source>
        <dbReference type="Pfam" id="PF03358"/>
    </source>
</evidence>
<dbReference type="Gene3D" id="3.40.50.360">
    <property type="match status" value="1"/>
</dbReference>
<organism evidence="4 5">
    <name type="scientific">Natronincola peptidivorans</name>
    <dbReference type="NCBI Taxonomy" id="426128"/>
    <lineage>
        <taxon>Bacteria</taxon>
        <taxon>Bacillati</taxon>
        <taxon>Bacillota</taxon>
        <taxon>Clostridia</taxon>
        <taxon>Peptostreptococcales</taxon>
        <taxon>Natronincolaceae</taxon>
        <taxon>Natronincola</taxon>
    </lineage>
</organism>
<evidence type="ECO:0000256" key="2">
    <source>
        <dbReference type="ARBA" id="ARBA00022643"/>
    </source>
</evidence>
<dbReference type="PANTHER" id="PTHR43278:SF4">
    <property type="entry name" value="NAD(P)H-DEPENDENT FMN-CONTAINING OXIDOREDUCTASE YWQN-RELATED"/>
    <property type="match status" value="1"/>
</dbReference>
<protein>
    <submittedName>
        <fullName evidence="4">Multimeric flavodoxin WrbA</fullName>
    </submittedName>
</protein>
<evidence type="ECO:0000313" key="4">
    <source>
        <dbReference type="EMBL" id="SET60928.1"/>
    </source>
</evidence>
<keyword evidence="5" id="KW-1185">Reference proteome</keyword>
<dbReference type="RefSeq" id="WP_090445665.1">
    <property type="nucleotide sequence ID" value="NZ_FOHU01000016.1"/>
</dbReference>
<dbReference type="EMBL" id="FOHU01000016">
    <property type="protein sequence ID" value="SET60928.1"/>
    <property type="molecule type" value="Genomic_DNA"/>
</dbReference>
<dbReference type="OrthoDB" id="9790975at2"/>
<feature type="domain" description="NADPH-dependent FMN reductase-like" evidence="3">
    <location>
        <begin position="1"/>
        <end position="158"/>
    </location>
</feature>
<dbReference type="GO" id="GO:0016491">
    <property type="term" value="F:oxidoreductase activity"/>
    <property type="evidence" value="ECO:0007669"/>
    <property type="project" value="InterPro"/>
</dbReference>
<gene>
    <name evidence="4" type="ORF">SAMN05660297_02909</name>
</gene>
<sequence>MKVVAFNGSPRKDGNTEILIKHAFKKLEEEGIQCELVNLAGQTIRGCTACMQCRKNLDKRCVIETDIVNDCIEKMLEADGIIIGSPTYFATLTAEAKALIDRAGYVAKGNNNLLKRKVGAAVVSVRRAGALNVFQAINNFYLINEMIIPGSIYWNMGIGKDIGDVESDEEGFLTMEKLGENMAWLLKKIKA</sequence>
<dbReference type="PANTHER" id="PTHR43278">
    <property type="entry name" value="NAD(P)H-DEPENDENT FMN-CONTAINING OXIDOREDUCTASE YWQN-RELATED"/>
    <property type="match status" value="1"/>
</dbReference>
<dbReference type="InterPro" id="IPR005025">
    <property type="entry name" value="FMN_Rdtase-like_dom"/>
</dbReference>
<reference evidence="4 5" key="1">
    <citation type="submission" date="2016-10" db="EMBL/GenBank/DDBJ databases">
        <authorList>
            <person name="de Groot N.N."/>
        </authorList>
    </citation>
    <scope>NUCLEOTIDE SEQUENCE [LARGE SCALE GENOMIC DNA]</scope>
    <source>
        <strain evidence="4 5">DSM 18979</strain>
    </source>
</reference>
<dbReference type="InterPro" id="IPR051796">
    <property type="entry name" value="ISF_SsuE-like"/>
</dbReference>
<dbReference type="InterPro" id="IPR029039">
    <property type="entry name" value="Flavoprotein-like_sf"/>
</dbReference>
<dbReference type="STRING" id="426128.SAMN05660297_02909"/>
<dbReference type="Proteomes" id="UP000199568">
    <property type="component" value="Unassembled WGS sequence"/>
</dbReference>
<dbReference type="Pfam" id="PF03358">
    <property type="entry name" value="FMN_red"/>
    <property type="match status" value="1"/>
</dbReference>
<name>A0A1I0FTN3_9FIRM</name>
<keyword evidence="2" id="KW-0288">FMN</keyword>
<dbReference type="AlphaFoldDB" id="A0A1I0FTN3"/>
<keyword evidence="1" id="KW-0285">Flavoprotein</keyword>
<proteinExistence type="predicted"/>
<accession>A0A1I0FTN3</accession>
<evidence type="ECO:0000313" key="5">
    <source>
        <dbReference type="Proteomes" id="UP000199568"/>
    </source>
</evidence>